<name>A0A0R3CB13_9BRAD</name>
<comment type="caution">
    <text evidence="2">The sequence shown here is derived from an EMBL/GenBank/DDBJ whole genome shotgun (WGS) entry which is preliminary data.</text>
</comment>
<dbReference type="InterPro" id="IPR032033">
    <property type="entry name" value="Cytochrome_P460"/>
</dbReference>
<accession>A0A0R3CB13</accession>
<evidence type="ECO:0000313" key="2">
    <source>
        <dbReference type="EMBL" id="KRP94759.1"/>
    </source>
</evidence>
<feature type="domain" description="Cytochrome P460" evidence="1">
    <location>
        <begin position="45"/>
        <end position="168"/>
    </location>
</feature>
<gene>
    <name evidence="2" type="ORF">AOQ72_25225</name>
</gene>
<dbReference type="Pfam" id="PF16694">
    <property type="entry name" value="Cytochrome_P460"/>
    <property type="match status" value="1"/>
</dbReference>
<evidence type="ECO:0000313" key="3">
    <source>
        <dbReference type="Proteomes" id="UP000051380"/>
    </source>
</evidence>
<dbReference type="Proteomes" id="UP000051380">
    <property type="component" value="Unassembled WGS sequence"/>
</dbReference>
<dbReference type="Gene3D" id="3.50.70.20">
    <property type="entry name" value="Cytochrome P460"/>
    <property type="match status" value="1"/>
</dbReference>
<dbReference type="InterPro" id="IPR038142">
    <property type="entry name" value="Cytochrome_P460_sp"/>
</dbReference>
<organism evidence="2 3">
    <name type="scientific">Bradyrhizobium yuanmingense</name>
    <dbReference type="NCBI Taxonomy" id="108015"/>
    <lineage>
        <taxon>Bacteria</taxon>
        <taxon>Pseudomonadati</taxon>
        <taxon>Pseudomonadota</taxon>
        <taxon>Alphaproteobacteria</taxon>
        <taxon>Hyphomicrobiales</taxon>
        <taxon>Nitrobacteraceae</taxon>
        <taxon>Bradyrhizobium</taxon>
    </lineage>
</organism>
<evidence type="ECO:0000259" key="1">
    <source>
        <dbReference type="Pfam" id="PF16694"/>
    </source>
</evidence>
<reference evidence="2 3" key="1">
    <citation type="submission" date="2015-09" db="EMBL/GenBank/DDBJ databases">
        <title>Draft Genome Sequence of the Strain BR 3267 (Bradyrhizobium yuanmingense) recommended as inoculant for cowpea in Brazil.</title>
        <authorList>
            <person name="Simoes-Araujo J.L."/>
            <person name="Zilli J.E."/>
        </authorList>
    </citation>
    <scope>NUCLEOTIDE SEQUENCE [LARGE SCALE GENOMIC DNA]</scope>
    <source>
        <strain evidence="2 3">BR3267</strain>
    </source>
</reference>
<dbReference type="EMBL" id="LJYF01000029">
    <property type="protein sequence ID" value="KRP94759.1"/>
    <property type="molecule type" value="Genomic_DNA"/>
</dbReference>
<dbReference type="CDD" id="cd20753">
    <property type="entry name" value="cyt_P460_Mc-like"/>
    <property type="match status" value="1"/>
</dbReference>
<proteinExistence type="predicted"/>
<dbReference type="AlphaFoldDB" id="A0A0R3CB13"/>
<protein>
    <submittedName>
        <fullName evidence="2">Cytochrome C oxidase subunit III</fullName>
    </submittedName>
</protein>
<sequence length="172" mass="18598">MIVLTVVLLVVLLTCMPYLVTIAFAEGPAEQSAADTSPIFGVTIPAGYKRWELIAPAEEAAPLDELRAVVGNQTAIDAYQAGKLPFPDGTILVKRAWKRKQSPEFASATIPGAATTVQVMVKDSKKYAATGGWGFGRFINGKPVDEAQHRTCFACHEARAKSRDYVFTRLAP</sequence>
<dbReference type="STRING" id="108015.GA0061099_1002843"/>